<sequence>VIFEGGHLTLGVFAAILIAGLLVFALLKKPFRGSAPLIQVVGGGK</sequence>
<dbReference type="AlphaFoldDB" id="C2E2N4"/>
<feature type="non-terminal residue" evidence="2">
    <location>
        <position position="1"/>
    </location>
</feature>
<organism evidence="2 3">
    <name type="scientific">Lactobacillus johnsonii ATCC 33200</name>
    <dbReference type="NCBI Taxonomy" id="525330"/>
    <lineage>
        <taxon>Bacteria</taxon>
        <taxon>Bacillati</taxon>
        <taxon>Bacillota</taxon>
        <taxon>Bacilli</taxon>
        <taxon>Lactobacillales</taxon>
        <taxon>Lactobacillaceae</taxon>
        <taxon>Lactobacillus</taxon>
    </lineage>
</organism>
<gene>
    <name evidence="2" type="ORF">HMPREF0528_0008</name>
</gene>
<dbReference type="EMBL" id="ACGR01000009">
    <property type="protein sequence ID" value="EEJ60858.1"/>
    <property type="molecule type" value="Genomic_DNA"/>
</dbReference>
<feature type="transmembrane region" description="Helical" evidence="1">
    <location>
        <begin position="6"/>
        <end position="27"/>
    </location>
</feature>
<comment type="caution">
    <text evidence="2">The sequence shown here is derived from an EMBL/GenBank/DDBJ whole genome shotgun (WGS) entry which is preliminary data.</text>
</comment>
<evidence type="ECO:0000256" key="1">
    <source>
        <dbReference type="SAM" id="Phobius"/>
    </source>
</evidence>
<dbReference type="HOGENOM" id="CLU_3193033_0_0_9"/>
<protein>
    <submittedName>
        <fullName evidence="2">Uncharacterized protein</fullName>
    </submittedName>
</protein>
<proteinExistence type="predicted"/>
<evidence type="ECO:0000313" key="3">
    <source>
        <dbReference type="Proteomes" id="UP000003491"/>
    </source>
</evidence>
<name>C2E2N4_LACJH</name>
<keyword evidence="1" id="KW-0472">Membrane</keyword>
<dbReference type="Proteomes" id="UP000003491">
    <property type="component" value="Unassembled WGS sequence"/>
</dbReference>
<evidence type="ECO:0000313" key="2">
    <source>
        <dbReference type="EMBL" id="EEJ60858.1"/>
    </source>
</evidence>
<accession>C2E2N4</accession>
<keyword evidence="1" id="KW-1133">Transmembrane helix</keyword>
<keyword evidence="1" id="KW-0812">Transmembrane</keyword>
<reference evidence="2 3" key="1">
    <citation type="submission" date="2009-01" db="EMBL/GenBank/DDBJ databases">
        <authorList>
            <person name="Qin X."/>
            <person name="Bachman B."/>
            <person name="Battles P."/>
            <person name="Bell A."/>
            <person name="Bess C."/>
            <person name="Bickham C."/>
            <person name="Chaboub L."/>
            <person name="Chen D."/>
            <person name="Coyle M."/>
            <person name="Deiros D.R."/>
            <person name="Dinh H."/>
            <person name="Forbes L."/>
            <person name="Fowler G."/>
            <person name="Francisco L."/>
            <person name="Fu Q."/>
            <person name="Gubbala S."/>
            <person name="Hale W."/>
            <person name="Han Y."/>
            <person name="Hemphill L."/>
            <person name="Highlander S.K."/>
            <person name="Hirani K."/>
            <person name="Hogues M."/>
            <person name="Jackson L."/>
            <person name="Jakkamsetti A."/>
            <person name="Javaid M."/>
            <person name="Jiang H."/>
            <person name="Korchina V."/>
            <person name="Kovar C."/>
            <person name="Lara F."/>
            <person name="Lee S."/>
            <person name="Mata R."/>
            <person name="Mathew T."/>
            <person name="Moen C."/>
            <person name="Morales K."/>
            <person name="Munidasa M."/>
            <person name="Nazareth L."/>
            <person name="Ngo R."/>
            <person name="Nguyen L."/>
            <person name="Okwuonu G."/>
            <person name="Ongeri F."/>
            <person name="Patil S."/>
            <person name="Petrosino J."/>
            <person name="Pham C."/>
            <person name="Pham P."/>
            <person name="Pu L.-L."/>
            <person name="Puazo M."/>
            <person name="Raj R."/>
            <person name="Reid J."/>
            <person name="Rouhana J."/>
            <person name="Saada N."/>
            <person name="Shang Y."/>
            <person name="Simmons D."/>
            <person name="Thornton R."/>
            <person name="Warren J."/>
            <person name="Weissenberger G."/>
            <person name="Zhang J."/>
            <person name="Zhang L."/>
            <person name="Zhou C."/>
            <person name="Zhu D."/>
            <person name="Muzny D."/>
            <person name="Worley K."/>
            <person name="Gibbs R."/>
        </authorList>
    </citation>
    <scope>NUCLEOTIDE SEQUENCE [LARGE SCALE GENOMIC DNA]</scope>
    <source>
        <strain evidence="2 3">ATCC 33200</strain>
    </source>
</reference>